<keyword evidence="1" id="KW-0732">Signal</keyword>
<reference evidence="2 3" key="1">
    <citation type="submission" date="2017-01" db="EMBL/GenBank/DDBJ databases">
        <authorList>
            <person name="Mah S.A."/>
            <person name="Swanson W.J."/>
            <person name="Moy G.W."/>
            <person name="Vacquier V.D."/>
        </authorList>
    </citation>
    <scope>NUCLEOTIDE SEQUENCE [LARGE SCALE GENOMIC DNA]</scope>
    <source>
        <strain evidence="2 3">DSM 18014</strain>
    </source>
</reference>
<dbReference type="STRING" id="373672.SAMN05421785_106218"/>
<dbReference type="RefSeq" id="WP_139326157.1">
    <property type="nucleotide sequence ID" value="NZ_FTOV01000006.1"/>
</dbReference>
<proteinExistence type="predicted"/>
<evidence type="ECO:0000313" key="2">
    <source>
        <dbReference type="EMBL" id="SIT09364.1"/>
    </source>
</evidence>
<evidence type="ECO:0000313" key="3">
    <source>
        <dbReference type="Proteomes" id="UP000185781"/>
    </source>
</evidence>
<name>A0A1N7PFJ9_9FLAO</name>
<organism evidence="2 3">
    <name type="scientific">Chryseobacterium gambrini</name>
    <dbReference type="NCBI Taxonomy" id="373672"/>
    <lineage>
        <taxon>Bacteria</taxon>
        <taxon>Pseudomonadati</taxon>
        <taxon>Bacteroidota</taxon>
        <taxon>Flavobacteriia</taxon>
        <taxon>Flavobacteriales</taxon>
        <taxon>Weeksellaceae</taxon>
        <taxon>Chryseobacterium group</taxon>
        <taxon>Chryseobacterium</taxon>
    </lineage>
</organism>
<accession>A0A1N7PFJ9</accession>
<feature type="chain" id="PRO_5013337797" evidence="1">
    <location>
        <begin position="25"/>
        <end position="103"/>
    </location>
</feature>
<protein>
    <submittedName>
        <fullName evidence="2">Uncharacterized protein</fullName>
    </submittedName>
</protein>
<sequence>MKIPNFKLLITAVFTFGVMIVANAQQTEVKTRENSLLEASLKKADAKSENSLFYINKKETDIETVKKIPAEDIKYVMVLKDDKIRKKFKEKGITQIVMITTKS</sequence>
<dbReference type="OrthoDB" id="1262165at2"/>
<evidence type="ECO:0000256" key="1">
    <source>
        <dbReference type="SAM" id="SignalP"/>
    </source>
</evidence>
<dbReference type="EMBL" id="FTOV01000006">
    <property type="protein sequence ID" value="SIT09364.1"/>
    <property type="molecule type" value="Genomic_DNA"/>
</dbReference>
<dbReference type="AlphaFoldDB" id="A0A1N7PFJ9"/>
<dbReference type="Proteomes" id="UP000185781">
    <property type="component" value="Unassembled WGS sequence"/>
</dbReference>
<gene>
    <name evidence="2" type="ORF">SAMN05421785_106218</name>
</gene>
<feature type="signal peptide" evidence="1">
    <location>
        <begin position="1"/>
        <end position="24"/>
    </location>
</feature>